<keyword evidence="2" id="KW-1185">Reference proteome</keyword>
<dbReference type="InterPro" id="IPR009057">
    <property type="entry name" value="Homeodomain-like_sf"/>
</dbReference>
<dbReference type="STRING" id="258515.SAMN05192585_1624"/>
<sequence>MKNEDTRKRLLAATIRLLESGQEAETITARQICAEAETNLAMINYFYKSKEALMNLAVQSIISAEAEKLDVSAESNLSPRKQLRRALIALCDTTAAYRQYARVTIPYILLQDEIKIPLTLLPLLRRHFGTSRSEEECRIIAYEFVSFSQLVFLRAEDFLSYSGVDVFDAGQRSRLIDMQLDLFLGKEEK</sequence>
<organism evidence="1 2">
    <name type="scientific">Acetanaerobacterium elongatum</name>
    <dbReference type="NCBI Taxonomy" id="258515"/>
    <lineage>
        <taxon>Bacteria</taxon>
        <taxon>Bacillati</taxon>
        <taxon>Bacillota</taxon>
        <taxon>Clostridia</taxon>
        <taxon>Eubacteriales</taxon>
        <taxon>Oscillospiraceae</taxon>
        <taxon>Acetanaerobacterium</taxon>
    </lineage>
</organism>
<dbReference type="AlphaFoldDB" id="A0A1H0H6C5"/>
<dbReference type="EMBL" id="FNID01000062">
    <property type="protein sequence ID" value="SDO14675.1"/>
    <property type="molecule type" value="Genomic_DNA"/>
</dbReference>
<accession>A0A1H0H6C5</accession>
<reference evidence="1 2" key="1">
    <citation type="submission" date="2016-10" db="EMBL/GenBank/DDBJ databases">
        <authorList>
            <person name="de Groot N.N."/>
        </authorList>
    </citation>
    <scope>NUCLEOTIDE SEQUENCE [LARGE SCALE GENOMIC DNA]</scope>
    <source>
        <strain evidence="1 2">CGMCC 1.5012</strain>
    </source>
</reference>
<dbReference type="OrthoDB" id="9789566at2"/>
<protein>
    <submittedName>
        <fullName evidence="1">Transcriptional regulator, TetR family</fullName>
    </submittedName>
</protein>
<evidence type="ECO:0000313" key="2">
    <source>
        <dbReference type="Proteomes" id="UP000199182"/>
    </source>
</evidence>
<dbReference type="Proteomes" id="UP000199182">
    <property type="component" value="Unassembled WGS sequence"/>
</dbReference>
<evidence type="ECO:0000313" key="1">
    <source>
        <dbReference type="EMBL" id="SDO14675.1"/>
    </source>
</evidence>
<name>A0A1H0H6C5_9FIRM</name>
<dbReference type="SUPFAM" id="SSF46689">
    <property type="entry name" value="Homeodomain-like"/>
    <property type="match status" value="1"/>
</dbReference>
<proteinExistence type="predicted"/>
<gene>
    <name evidence="1" type="ORF">SAMN05192585_1624</name>
</gene>
<dbReference type="RefSeq" id="WP_092643754.1">
    <property type="nucleotide sequence ID" value="NZ_FNID01000062.1"/>
</dbReference>
<dbReference type="Gene3D" id="1.10.357.10">
    <property type="entry name" value="Tetracycline Repressor, domain 2"/>
    <property type="match status" value="1"/>
</dbReference>